<sequence>MVDEKFVAYIDILGFKDMVSKRNAGSKIERFYQSIYDLWKKEYDPLAGALN</sequence>
<evidence type="ECO:0000313" key="2">
    <source>
        <dbReference type="EMBL" id="QNO44926.1"/>
    </source>
</evidence>
<accession>A0A7G9YA92</accession>
<dbReference type="EMBL" id="MT631181">
    <property type="protein sequence ID" value="QNO46283.1"/>
    <property type="molecule type" value="Genomic_DNA"/>
</dbReference>
<organism evidence="2">
    <name type="scientific">Candidatus Methanogaster sp. ANME-2c ERB4</name>
    <dbReference type="NCBI Taxonomy" id="2759911"/>
    <lineage>
        <taxon>Archaea</taxon>
        <taxon>Methanobacteriati</taxon>
        <taxon>Methanobacteriota</taxon>
        <taxon>Stenosarchaea group</taxon>
        <taxon>Methanomicrobia</taxon>
        <taxon>Methanosarcinales</taxon>
        <taxon>ANME-2 cluster</taxon>
        <taxon>Candidatus Methanogasteraceae</taxon>
        <taxon>Candidatus Methanogaster</taxon>
    </lineage>
</organism>
<gene>
    <name evidence="3" type="ORF">EEGECGIO_00005</name>
    <name evidence="1" type="ORF">EMJGOPNH_00013</name>
    <name evidence="4" type="ORF">IAMNGHCI_00002</name>
    <name evidence="2" type="ORF">JHEBEADN_00002</name>
</gene>
<dbReference type="EMBL" id="MT631042">
    <property type="protein sequence ID" value="QNO44926.1"/>
    <property type="molecule type" value="Genomic_DNA"/>
</dbReference>
<name>A0A7G9YA92_9EURY</name>
<dbReference type="AlphaFoldDB" id="A0A7G9YA92"/>
<evidence type="ECO:0000313" key="1">
    <source>
        <dbReference type="EMBL" id="QNO44295.1"/>
    </source>
</evidence>
<dbReference type="EMBL" id="MT631059">
    <property type="protein sequence ID" value="QNO45030.1"/>
    <property type="molecule type" value="Genomic_DNA"/>
</dbReference>
<dbReference type="EMBL" id="MT630948">
    <property type="protein sequence ID" value="QNO44295.1"/>
    <property type="molecule type" value="Genomic_DNA"/>
</dbReference>
<reference evidence="2" key="1">
    <citation type="submission" date="2020-06" db="EMBL/GenBank/DDBJ databases">
        <title>Unique genomic features of the anaerobic methanotrophic archaea.</title>
        <authorList>
            <person name="Chadwick G.L."/>
            <person name="Skennerton C.T."/>
            <person name="Laso-Perez R."/>
            <person name="Leu A.O."/>
            <person name="Speth D.R."/>
            <person name="Yu H."/>
            <person name="Morgan-Lang C."/>
            <person name="Hatzenpichler R."/>
            <person name="Goudeau D."/>
            <person name="Malmstrom R."/>
            <person name="Brazelton W.J."/>
            <person name="Woyke T."/>
            <person name="Hallam S.J."/>
            <person name="Tyson G.W."/>
            <person name="Wegener G."/>
            <person name="Boetius A."/>
            <person name="Orphan V."/>
        </authorList>
    </citation>
    <scope>NUCLEOTIDE SEQUENCE</scope>
</reference>
<proteinExistence type="predicted"/>
<evidence type="ECO:0000313" key="3">
    <source>
        <dbReference type="EMBL" id="QNO45030.1"/>
    </source>
</evidence>
<protein>
    <submittedName>
        <fullName evidence="2">Uncharacterized protein</fullName>
    </submittedName>
</protein>
<evidence type="ECO:0000313" key="4">
    <source>
        <dbReference type="EMBL" id="QNO46283.1"/>
    </source>
</evidence>